<dbReference type="AlphaFoldDB" id="A0A538TWV3"/>
<dbReference type="InterPro" id="IPR019734">
    <property type="entry name" value="TPR_rpt"/>
</dbReference>
<dbReference type="SUPFAM" id="SSF48452">
    <property type="entry name" value="TPR-like"/>
    <property type="match status" value="1"/>
</dbReference>
<gene>
    <name evidence="2" type="ORF">E6K78_02530</name>
</gene>
<dbReference type="Proteomes" id="UP000316609">
    <property type="component" value="Unassembled WGS sequence"/>
</dbReference>
<evidence type="ECO:0000256" key="1">
    <source>
        <dbReference type="PROSITE-ProRule" id="PRU00339"/>
    </source>
</evidence>
<dbReference type="Pfam" id="PF13432">
    <property type="entry name" value="TPR_16"/>
    <property type="match status" value="1"/>
</dbReference>
<reference evidence="2 3" key="1">
    <citation type="journal article" date="2019" name="Nat. Microbiol.">
        <title>Mediterranean grassland soil C-N compound turnover is dependent on rainfall and depth, and is mediated by genomically divergent microorganisms.</title>
        <authorList>
            <person name="Diamond S."/>
            <person name="Andeer P.F."/>
            <person name="Li Z."/>
            <person name="Crits-Christoph A."/>
            <person name="Burstein D."/>
            <person name="Anantharaman K."/>
            <person name="Lane K.R."/>
            <person name="Thomas B.C."/>
            <person name="Pan C."/>
            <person name="Northen T.R."/>
            <person name="Banfield J.F."/>
        </authorList>
    </citation>
    <scope>NUCLEOTIDE SEQUENCE [LARGE SCALE GENOMIC DNA]</scope>
    <source>
        <strain evidence="2">WS_8</strain>
    </source>
</reference>
<comment type="caution">
    <text evidence="2">The sequence shown here is derived from an EMBL/GenBank/DDBJ whole genome shotgun (WGS) entry which is preliminary data.</text>
</comment>
<keyword evidence="1" id="KW-0802">TPR repeat</keyword>
<proteinExistence type="predicted"/>
<name>A0A538TWV3_UNCEI</name>
<evidence type="ECO:0000313" key="3">
    <source>
        <dbReference type="Proteomes" id="UP000316609"/>
    </source>
</evidence>
<dbReference type="SMART" id="SM00028">
    <property type="entry name" value="TPR"/>
    <property type="match status" value="2"/>
</dbReference>
<dbReference type="Gene3D" id="1.25.40.10">
    <property type="entry name" value="Tetratricopeptide repeat domain"/>
    <property type="match status" value="1"/>
</dbReference>
<organism evidence="2 3">
    <name type="scientific">Eiseniibacteriota bacterium</name>
    <dbReference type="NCBI Taxonomy" id="2212470"/>
    <lineage>
        <taxon>Bacteria</taxon>
        <taxon>Candidatus Eiseniibacteriota</taxon>
    </lineage>
</organism>
<evidence type="ECO:0000313" key="2">
    <source>
        <dbReference type="EMBL" id="TMQ68081.1"/>
    </source>
</evidence>
<accession>A0A538TWV3</accession>
<protein>
    <submittedName>
        <fullName evidence="2">Tetratricopeptide repeat protein</fullName>
    </submittedName>
</protein>
<dbReference type="EMBL" id="VBOY01000017">
    <property type="protein sequence ID" value="TMQ68081.1"/>
    <property type="molecule type" value="Genomic_DNA"/>
</dbReference>
<dbReference type="PROSITE" id="PS50005">
    <property type="entry name" value="TPR"/>
    <property type="match status" value="1"/>
</dbReference>
<dbReference type="InterPro" id="IPR011990">
    <property type="entry name" value="TPR-like_helical_dom_sf"/>
</dbReference>
<feature type="repeat" description="TPR" evidence="1">
    <location>
        <begin position="126"/>
        <end position="159"/>
    </location>
</feature>
<sequence length="175" mass="19360">MRRDGSLSTVAQRYAYRLVPAGNERVPELQQRSGADSVYRVRLKNEVERAVACSRHDALARSLLANVFLLEGRYVEARRELLAALRVSPGTPRAHQRLGLLALEQGEPRRALAEFAAERRLTGAQPGLAFGIGRAYGRLGDSRRAAAWYRRELELDPGNQEARDSLGAELNGGQP</sequence>